<dbReference type="EMBL" id="CM004473">
    <property type="protein sequence ID" value="OCT82724.1"/>
    <property type="molecule type" value="Genomic_DNA"/>
</dbReference>
<protein>
    <submittedName>
        <fullName evidence="1">Uncharacterized protein</fullName>
    </submittedName>
</protein>
<accession>A0A974CZC9</accession>
<organism evidence="1 2">
    <name type="scientific">Xenopus laevis</name>
    <name type="common">African clawed frog</name>
    <dbReference type="NCBI Taxonomy" id="8355"/>
    <lineage>
        <taxon>Eukaryota</taxon>
        <taxon>Metazoa</taxon>
        <taxon>Chordata</taxon>
        <taxon>Craniata</taxon>
        <taxon>Vertebrata</taxon>
        <taxon>Euteleostomi</taxon>
        <taxon>Amphibia</taxon>
        <taxon>Batrachia</taxon>
        <taxon>Anura</taxon>
        <taxon>Pipoidea</taxon>
        <taxon>Pipidae</taxon>
        <taxon>Xenopodinae</taxon>
        <taxon>Xenopus</taxon>
        <taxon>Xenopus</taxon>
    </lineage>
</organism>
<evidence type="ECO:0000313" key="1">
    <source>
        <dbReference type="EMBL" id="OCT82724.1"/>
    </source>
</evidence>
<evidence type="ECO:0000313" key="2">
    <source>
        <dbReference type="Proteomes" id="UP000694892"/>
    </source>
</evidence>
<dbReference type="Proteomes" id="UP000694892">
    <property type="component" value="Chromosome 4S"/>
</dbReference>
<reference evidence="2" key="1">
    <citation type="journal article" date="2016" name="Nature">
        <title>Genome evolution in the allotetraploid frog Xenopus laevis.</title>
        <authorList>
            <person name="Session A.M."/>
            <person name="Uno Y."/>
            <person name="Kwon T."/>
            <person name="Chapman J.A."/>
            <person name="Toyoda A."/>
            <person name="Takahashi S."/>
            <person name="Fukui A."/>
            <person name="Hikosaka A."/>
            <person name="Suzuki A."/>
            <person name="Kondo M."/>
            <person name="van Heeringen S.J."/>
            <person name="Quigley I."/>
            <person name="Heinz S."/>
            <person name="Ogino H."/>
            <person name="Ochi H."/>
            <person name="Hellsten U."/>
            <person name="Lyons J.B."/>
            <person name="Simakov O."/>
            <person name="Putnam N."/>
            <person name="Stites J."/>
            <person name="Kuroki Y."/>
            <person name="Tanaka T."/>
            <person name="Michiue T."/>
            <person name="Watanabe M."/>
            <person name="Bogdanovic O."/>
            <person name="Lister R."/>
            <person name="Georgiou G."/>
            <person name="Paranjpe S.S."/>
            <person name="van Kruijsbergen I."/>
            <person name="Shu S."/>
            <person name="Carlson J."/>
            <person name="Kinoshita T."/>
            <person name="Ohta Y."/>
            <person name="Mawaribuchi S."/>
            <person name="Jenkins J."/>
            <person name="Grimwood J."/>
            <person name="Schmutz J."/>
            <person name="Mitros T."/>
            <person name="Mozaffari S.V."/>
            <person name="Suzuki Y."/>
            <person name="Haramoto Y."/>
            <person name="Yamamoto T.S."/>
            <person name="Takagi C."/>
            <person name="Heald R."/>
            <person name="Miller K."/>
            <person name="Haudenschild C."/>
            <person name="Kitzman J."/>
            <person name="Nakayama T."/>
            <person name="Izutsu Y."/>
            <person name="Robert J."/>
            <person name="Fortriede J."/>
            <person name="Burns K."/>
            <person name="Lotay V."/>
            <person name="Karimi K."/>
            <person name="Yasuoka Y."/>
            <person name="Dichmann D.S."/>
            <person name="Flajnik M.F."/>
            <person name="Houston D.W."/>
            <person name="Shendure J."/>
            <person name="DuPasquier L."/>
            <person name="Vize P.D."/>
            <person name="Zorn A.M."/>
            <person name="Ito M."/>
            <person name="Marcotte E.M."/>
            <person name="Wallingford J.B."/>
            <person name="Ito Y."/>
            <person name="Asashima M."/>
            <person name="Ueno N."/>
            <person name="Matsuda Y."/>
            <person name="Veenstra G.J."/>
            <person name="Fujiyama A."/>
            <person name="Harland R.M."/>
            <person name="Taira M."/>
            <person name="Rokhsar D.S."/>
        </authorList>
    </citation>
    <scope>NUCLEOTIDE SEQUENCE [LARGE SCALE GENOMIC DNA]</scope>
    <source>
        <strain evidence="2">J</strain>
    </source>
</reference>
<sequence>MIWLPKLYVLRTIPITIPSTFFVKLTNTRNKSTAGVGMPNTKKYYIANIINQVTILLSLQPQTKWCDIEMPLLESASLEFIFWTMEKCNKGKTINLPVTLKTAINIWRGY</sequence>
<gene>
    <name evidence="1" type="ORF">XELAEV_18025254mg</name>
</gene>
<name>A0A974CZC9_XENLA</name>
<dbReference type="AlphaFoldDB" id="A0A974CZC9"/>
<proteinExistence type="predicted"/>